<dbReference type="CDD" id="cd03137">
    <property type="entry name" value="GATase1_AraC_1"/>
    <property type="match status" value="1"/>
</dbReference>
<keyword evidence="6" id="KW-1185">Reference proteome</keyword>
<evidence type="ECO:0000256" key="3">
    <source>
        <dbReference type="ARBA" id="ARBA00023163"/>
    </source>
</evidence>
<name>A0ABW8ADK0_9ACTN</name>
<dbReference type="PROSITE" id="PS01124">
    <property type="entry name" value="HTH_ARAC_FAMILY_2"/>
    <property type="match status" value="1"/>
</dbReference>
<dbReference type="Gene3D" id="1.10.10.60">
    <property type="entry name" value="Homeodomain-like"/>
    <property type="match status" value="2"/>
</dbReference>
<feature type="domain" description="HTH araC/xylS-type" evidence="4">
    <location>
        <begin position="201"/>
        <end position="299"/>
    </location>
</feature>
<dbReference type="PANTHER" id="PTHR43130">
    <property type="entry name" value="ARAC-FAMILY TRANSCRIPTIONAL REGULATOR"/>
    <property type="match status" value="1"/>
</dbReference>
<dbReference type="SUPFAM" id="SSF52317">
    <property type="entry name" value="Class I glutamine amidotransferase-like"/>
    <property type="match status" value="1"/>
</dbReference>
<dbReference type="InterPro" id="IPR009057">
    <property type="entry name" value="Homeodomain-like_sf"/>
</dbReference>
<gene>
    <name evidence="5" type="ORF">ACIBP5_33200</name>
</gene>
<evidence type="ECO:0000313" key="5">
    <source>
        <dbReference type="EMBL" id="MFI7444857.1"/>
    </source>
</evidence>
<dbReference type="Proteomes" id="UP001612928">
    <property type="component" value="Unassembled WGS sequence"/>
</dbReference>
<sequence>MSAFALGAIGGGFTDRAHLGLPAFRFVVCAETPGMVRTDLGLPLRVTHGLDRLAEADLIMVLPGDGPVPRPSPAVSAALRAAHRREAIIVAFSAGVYLLADARLLDGRRATTHWTLTDDFATRFPRVNVVPQALYVDEGRLVTGAGGAACVDVCMHLLRREHGATVANAVAREMVTAPHREGDQVQYRDLPVPGSGEPSLGAVIDWLLSNLDRPVSIGELADRALMSERTFSRRFKAVTGATPYSWLLAQRLERASELLEVTNLSIEEVSRQVGYNTVAVFRQQFTKRHGIPPRAYRRRFHRIPDSAGGSCGERIHGCTTRR</sequence>
<keyword evidence="2" id="KW-0238">DNA-binding</keyword>
<dbReference type="PANTHER" id="PTHR43130:SF3">
    <property type="entry name" value="HTH-TYPE TRANSCRIPTIONAL REGULATOR RV1931C"/>
    <property type="match status" value="1"/>
</dbReference>
<protein>
    <submittedName>
        <fullName evidence="5">GlxA family transcriptional regulator</fullName>
    </submittedName>
</protein>
<dbReference type="InterPro" id="IPR052158">
    <property type="entry name" value="INH-QAR"/>
</dbReference>
<comment type="caution">
    <text evidence="5">The sequence shown here is derived from an EMBL/GenBank/DDBJ whole genome shotgun (WGS) entry which is preliminary data.</text>
</comment>
<dbReference type="Pfam" id="PF01965">
    <property type="entry name" value="DJ-1_PfpI"/>
    <property type="match status" value="1"/>
</dbReference>
<evidence type="ECO:0000256" key="2">
    <source>
        <dbReference type="ARBA" id="ARBA00023125"/>
    </source>
</evidence>
<dbReference type="SMART" id="SM00342">
    <property type="entry name" value="HTH_ARAC"/>
    <property type="match status" value="1"/>
</dbReference>
<dbReference type="Pfam" id="PF12833">
    <property type="entry name" value="HTH_18"/>
    <property type="match status" value="1"/>
</dbReference>
<dbReference type="InterPro" id="IPR002818">
    <property type="entry name" value="DJ-1/PfpI"/>
</dbReference>
<dbReference type="InterPro" id="IPR018060">
    <property type="entry name" value="HTH_AraC"/>
</dbReference>
<keyword evidence="1" id="KW-0805">Transcription regulation</keyword>
<evidence type="ECO:0000259" key="4">
    <source>
        <dbReference type="PROSITE" id="PS01124"/>
    </source>
</evidence>
<evidence type="ECO:0000256" key="1">
    <source>
        <dbReference type="ARBA" id="ARBA00023015"/>
    </source>
</evidence>
<keyword evidence="3" id="KW-0804">Transcription</keyword>
<dbReference type="EMBL" id="JBITMB010000009">
    <property type="protein sequence ID" value="MFI7444857.1"/>
    <property type="molecule type" value="Genomic_DNA"/>
</dbReference>
<organism evidence="5 6">
    <name type="scientific">Nonomuraea indica</name>
    <dbReference type="NCBI Taxonomy" id="1581193"/>
    <lineage>
        <taxon>Bacteria</taxon>
        <taxon>Bacillati</taxon>
        <taxon>Actinomycetota</taxon>
        <taxon>Actinomycetes</taxon>
        <taxon>Streptosporangiales</taxon>
        <taxon>Streptosporangiaceae</taxon>
        <taxon>Nonomuraea</taxon>
    </lineage>
</organism>
<accession>A0ABW8ADK0</accession>
<reference evidence="5 6" key="1">
    <citation type="submission" date="2024-10" db="EMBL/GenBank/DDBJ databases">
        <title>The Natural Products Discovery Center: Release of the First 8490 Sequenced Strains for Exploring Actinobacteria Biosynthetic Diversity.</title>
        <authorList>
            <person name="Kalkreuter E."/>
            <person name="Kautsar S.A."/>
            <person name="Yang D."/>
            <person name="Bader C.D."/>
            <person name="Teijaro C.N."/>
            <person name="Fluegel L."/>
            <person name="Davis C.M."/>
            <person name="Simpson J.R."/>
            <person name="Lauterbach L."/>
            <person name="Steele A.D."/>
            <person name="Gui C."/>
            <person name="Meng S."/>
            <person name="Li G."/>
            <person name="Viehrig K."/>
            <person name="Ye F."/>
            <person name="Su P."/>
            <person name="Kiefer A.F."/>
            <person name="Nichols A."/>
            <person name="Cepeda A.J."/>
            <person name="Yan W."/>
            <person name="Fan B."/>
            <person name="Jiang Y."/>
            <person name="Adhikari A."/>
            <person name="Zheng C.-J."/>
            <person name="Schuster L."/>
            <person name="Cowan T.M."/>
            <person name="Smanski M.J."/>
            <person name="Chevrette M.G."/>
            <person name="De Carvalho L.P.S."/>
            <person name="Shen B."/>
        </authorList>
    </citation>
    <scope>NUCLEOTIDE SEQUENCE [LARGE SCALE GENOMIC DNA]</scope>
    <source>
        <strain evidence="5 6">NPDC049503</strain>
    </source>
</reference>
<dbReference type="PROSITE" id="PS00041">
    <property type="entry name" value="HTH_ARAC_FAMILY_1"/>
    <property type="match status" value="1"/>
</dbReference>
<dbReference type="InterPro" id="IPR029062">
    <property type="entry name" value="Class_I_gatase-like"/>
</dbReference>
<dbReference type="Gene3D" id="3.40.50.880">
    <property type="match status" value="1"/>
</dbReference>
<dbReference type="RefSeq" id="WP_397025160.1">
    <property type="nucleotide sequence ID" value="NZ_JBITMB010000009.1"/>
</dbReference>
<proteinExistence type="predicted"/>
<dbReference type="SUPFAM" id="SSF46689">
    <property type="entry name" value="Homeodomain-like"/>
    <property type="match status" value="2"/>
</dbReference>
<dbReference type="InterPro" id="IPR018062">
    <property type="entry name" value="HTH_AraC-typ_CS"/>
</dbReference>
<evidence type="ECO:0000313" key="6">
    <source>
        <dbReference type="Proteomes" id="UP001612928"/>
    </source>
</evidence>